<dbReference type="EMBL" id="JAUHQB010000003">
    <property type="protein sequence ID" value="MDN4483183.1"/>
    <property type="molecule type" value="Genomic_DNA"/>
</dbReference>
<evidence type="ECO:0000313" key="2">
    <source>
        <dbReference type="EMBL" id="MDN4483183.1"/>
    </source>
</evidence>
<keyword evidence="1" id="KW-0812">Transmembrane</keyword>
<sequence length="131" mass="14495">MTILISAIAAIAALVGPLVMWWAAEPRALRVARGNAELLNALPPDLPARAELNAELDRLIREHIDDVRINRVAAEVWRVFAMGTLTLFAWTGLREFGGLWWLTFLVSAITLATAIAALGLVGYRRLRARRP</sequence>
<accession>A0AB35MHL1</accession>
<keyword evidence="1" id="KW-1133">Transmembrane helix</keyword>
<feature type="transmembrane region" description="Helical" evidence="1">
    <location>
        <begin position="99"/>
        <end position="123"/>
    </location>
</feature>
<feature type="transmembrane region" description="Helical" evidence="1">
    <location>
        <begin position="6"/>
        <end position="24"/>
    </location>
</feature>
<name>A0AB35MHL1_9MICO</name>
<dbReference type="Proteomes" id="UP001172756">
    <property type="component" value="Unassembled WGS sequence"/>
</dbReference>
<protein>
    <recommendedName>
        <fullName evidence="4">Tight adherence protein B</fullName>
    </recommendedName>
</protein>
<evidence type="ECO:0008006" key="4">
    <source>
        <dbReference type="Google" id="ProtNLM"/>
    </source>
</evidence>
<feature type="transmembrane region" description="Helical" evidence="1">
    <location>
        <begin position="76"/>
        <end position="93"/>
    </location>
</feature>
<reference evidence="2 3" key="1">
    <citation type="submission" date="2023-06" db="EMBL/GenBank/DDBJ databases">
        <title>SYSU T0a273.</title>
        <authorList>
            <person name="Gao L."/>
            <person name="Fang B.-Z."/>
            <person name="Li W.-J."/>
        </authorList>
    </citation>
    <scope>NUCLEOTIDE SEQUENCE [LARGE SCALE GENOMIC DNA]</scope>
    <source>
        <strain evidence="2 3">SYSU T0a273</strain>
    </source>
</reference>
<evidence type="ECO:0000313" key="3">
    <source>
        <dbReference type="Proteomes" id="UP001172756"/>
    </source>
</evidence>
<evidence type="ECO:0000256" key="1">
    <source>
        <dbReference type="SAM" id="Phobius"/>
    </source>
</evidence>
<organism evidence="2 3">
    <name type="scientific">Demequina lignilytica</name>
    <dbReference type="NCBI Taxonomy" id="3051663"/>
    <lineage>
        <taxon>Bacteria</taxon>
        <taxon>Bacillati</taxon>
        <taxon>Actinomycetota</taxon>
        <taxon>Actinomycetes</taxon>
        <taxon>Micrococcales</taxon>
        <taxon>Demequinaceae</taxon>
        <taxon>Demequina</taxon>
    </lineage>
</organism>
<dbReference type="RefSeq" id="WP_301160102.1">
    <property type="nucleotide sequence ID" value="NZ_JAUHQB010000003.1"/>
</dbReference>
<dbReference type="AlphaFoldDB" id="A0AB35MHL1"/>
<proteinExistence type="predicted"/>
<keyword evidence="1" id="KW-0472">Membrane</keyword>
<gene>
    <name evidence="2" type="ORF">QQ002_06490</name>
</gene>
<comment type="caution">
    <text evidence="2">The sequence shown here is derived from an EMBL/GenBank/DDBJ whole genome shotgun (WGS) entry which is preliminary data.</text>
</comment>